<keyword evidence="1" id="KW-0472">Membrane</keyword>
<evidence type="ECO:0000256" key="1">
    <source>
        <dbReference type="SAM" id="Phobius"/>
    </source>
</evidence>
<keyword evidence="1" id="KW-1133">Transmembrane helix</keyword>
<feature type="transmembrane region" description="Helical" evidence="1">
    <location>
        <begin position="494"/>
        <end position="515"/>
    </location>
</feature>
<gene>
    <name evidence="2" type="ORF">PGLA2088_LOCUS17579</name>
</gene>
<accession>A0A813J6L6</accession>
<dbReference type="Proteomes" id="UP000626109">
    <property type="component" value="Unassembled WGS sequence"/>
</dbReference>
<sequence>MNFFKMRPLEFLGADERGLDEMDKYEISPEEEAEMKSGLDWVFSKNIARFAAWRSARLRVAMIPFFLSNLIVLLTSVGVLPSAADMITQQLGAKYVPYFASLTLMCKIERYCMLLGGLSAWILALLALGYWGGVRFDLQSVIRVRWCVCLNVVLPFFLVLFIPFRQGLQVLDFRKEMCLDLVESIKDDTQQFLDGEFLLQSLFRHAIQFDSLQRKVCYSKPAEWGESVLNYIVVSDHFSIQDQCHQRTVTRTGVQHGPAVTAQRILMESSGSIASAEDLVGCASRCEMAASCKGSCPKFLAPLGMMVSIHGQDAVAKDDFAMLGPSTSSCSSCFTETLELDCIQKCFSSRRLADRSRVCVTRSEIEDLQLIANLGSVVSLERIFLGVFFGLKSFVVLLPLALAIITGIMQGGNNAHSFLPQSRFPAFISLTVSTTNLPFVLVVLAFLQNVAGDTLTGISIAFFVMNYIMSTKFWRSLPVSTSMRTFLDEPSVIWVVRILMIAFLAAGILLHSATWHCTRLTIRFIQTAEFSVVTKVILSLRSFLAWSVLNFILVYFGQAMILGVFFADTFVALTYHFQQYEAKQDEATRVALWEEVECLRTVLESNDPHSTPRLTVFEALGLGGFGRNPLSWFFCRPVNQQRSLVDTRDVNEE</sequence>
<protein>
    <submittedName>
        <fullName evidence="2">Uncharacterized protein</fullName>
    </submittedName>
</protein>
<feature type="transmembrane region" description="Helical" evidence="1">
    <location>
        <begin position="143"/>
        <end position="164"/>
    </location>
</feature>
<proteinExistence type="predicted"/>
<evidence type="ECO:0000313" key="2">
    <source>
        <dbReference type="EMBL" id="CAE8670863.1"/>
    </source>
</evidence>
<organism evidence="2 3">
    <name type="scientific">Polarella glacialis</name>
    <name type="common">Dinoflagellate</name>
    <dbReference type="NCBI Taxonomy" id="89957"/>
    <lineage>
        <taxon>Eukaryota</taxon>
        <taxon>Sar</taxon>
        <taxon>Alveolata</taxon>
        <taxon>Dinophyceae</taxon>
        <taxon>Suessiales</taxon>
        <taxon>Suessiaceae</taxon>
        <taxon>Polarella</taxon>
    </lineage>
</organism>
<feature type="transmembrane region" description="Helical" evidence="1">
    <location>
        <begin position="58"/>
        <end position="80"/>
    </location>
</feature>
<feature type="transmembrane region" description="Helical" evidence="1">
    <location>
        <begin position="383"/>
        <end position="406"/>
    </location>
</feature>
<feature type="transmembrane region" description="Helical" evidence="1">
    <location>
        <begin position="552"/>
        <end position="575"/>
    </location>
</feature>
<comment type="caution">
    <text evidence="2">The sequence shown here is derived from an EMBL/GenBank/DDBJ whole genome shotgun (WGS) entry which is preliminary data.</text>
</comment>
<dbReference type="AlphaFoldDB" id="A0A813J6L6"/>
<keyword evidence="1" id="KW-0812">Transmembrane</keyword>
<feature type="transmembrane region" description="Helical" evidence="1">
    <location>
        <begin position="454"/>
        <end position="474"/>
    </location>
</feature>
<dbReference type="EMBL" id="CAJNNW010023567">
    <property type="protein sequence ID" value="CAE8670863.1"/>
    <property type="molecule type" value="Genomic_DNA"/>
</dbReference>
<evidence type="ECO:0000313" key="3">
    <source>
        <dbReference type="Proteomes" id="UP000626109"/>
    </source>
</evidence>
<reference evidence="2" key="1">
    <citation type="submission" date="2021-02" db="EMBL/GenBank/DDBJ databases">
        <authorList>
            <person name="Dougan E. K."/>
            <person name="Rhodes N."/>
            <person name="Thang M."/>
            <person name="Chan C."/>
        </authorList>
    </citation>
    <scope>NUCLEOTIDE SEQUENCE</scope>
</reference>
<name>A0A813J6L6_POLGL</name>
<feature type="transmembrane region" description="Helical" evidence="1">
    <location>
        <begin position="111"/>
        <end position="131"/>
    </location>
</feature>
<feature type="transmembrane region" description="Helical" evidence="1">
    <location>
        <begin position="426"/>
        <end position="447"/>
    </location>
</feature>